<comment type="caution">
    <text evidence="2">The sequence shown here is derived from an EMBL/GenBank/DDBJ whole genome shotgun (WGS) entry which is preliminary data.</text>
</comment>
<organism evidence="2 3">
    <name type="scientific">Scylla paramamosain</name>
    <name type="common">Mud crab</name>
    <dbReference type="NCBI Taxonomy" id="85552"/>
    <lineage>
        <taxon>Eukaryota</taxon>
        <taxon>Metazoa</taxon>
        <taxon>Ecdysozoa</taxon>
        <taxon>Arthropoda</taxon>
        <taxon>Crustacea</taxon>
        <taxon>Multicrustacea</taxon>
        <taxon>Malacostraca</taxon>
        <taxon>Eumalacostraca</taxon>
        <taxon>Eucarida</taxon>
        <taxon>Decapoda</taxon>
        <taxon>Pleocyemata</taxon>
        <taxon>Brachyura</taxon>
        <taxon>Eubrachyura</taxon>
        <taxon>Portunoidea</taxon>
        <taxon>Portunidae</taxon>
        <taxon>Portuninae</taxon>
        <taxon>Scylla</taxon>
    </lineage>
</organism>
<proteinExistence type="predicted"/>
<feature type="compositionally biased region" description="Basic residues" evidence="1">
    <location>
        <begin position="94"/>
        <end position="115"/>
    </location>
</feature>
<sequence>MSELAASKAMANPLKAFAICCKIWNHPDVLYNFVQKKISEDYDLDLEDTEGRHKGRGRTLATPALPIPPHPPPTAWPPNAPPAPQQPPPVPPQNRHHQQPLHHYPHHHHFQQQDM</sequence>
<reference evidence="2 3" key="1">
    <citation type="submission" date="2023-03" db="EMBL/GenBank/DDBJ databases">
        <title>High-quality genome of Scylla paramamosain provides insights in environmental adaptation.</title>
        <authorList>
            <person name="Zhang L."/>
        </authorList>
    </citation>
    <scope>NUCLEOTIDE SEQUENCE [LARGE SCALE GENOMIC DNA]</scope>
    <source>
        <strain evidence="2">LZ_2023a</strain>
        <tissue evidence="2">Muscle</tissue>
    </source>
</reference>
<dbReference type="EMBL" id="JARAKH010000742">
    <property type="protein sequence ID" value="KAK8373972.1"/>
    <property type="molecule type" value="Genomic_DNA"/>
</dbReference>
<feature type="non-terminal residue" evidence="2">
    <location>
        <position position="115"/>
    </location>
</feature>
<gene>
    <name evidence="2" type="ORF">O3P69_016564</name>
</gene>
<feature type="region of interest" description="Disordered" evidence="1">
    <location>
        <begin position="48"/>
        <end position="115"/>
    </location>
</feature>
<keyword evidence="3" id="KW-1185">Reference proteome</keyword>
<accession>A0AAW0SIL0</accession>
<dbReference type="Proteomes" id="UP001487740">
    <property type="component" value="Unassembled WGS sequence"/>
</dbReference>
<evidence type="ECO:0000256" key="1">
    <source>
        <dbReference type="SAM" id="MobiDB-lite"/>
    </source>
</evidence>
<feature type="compositionally biased region" description="Pro residues" evidence="1">
    <location>
        <begin position="65"/>
        <end position="92"/>
    </location>
</feature>
<evidence type="ECO:0000313" key="2">
    <source>
        <dbReference type="EMBL" id="KAK8373972.1"/>
    </source>
</evidence>
<protein>
    <submittedName>
        <fullName evidence="2">Uncharacterized protein</fullName>
    </submittedName>
</protein>
<name>A0AAW0SIL0_SCYPA</name>
<dbReference type="AlphaFoldDB" id="A0AAW0SIL0"/>
<evidence type="ECO:0000313" key="3">
    <source>
        <dbReference type="Proteomes" id="UP001487740"/>
    </source>
</evidence>